<keyword evidence="1" id="KW-0418">Kinase</keyword>
<dbReference type="InterPro" id="IPR052961">
    <property type="entry name" value="Oxido-Kinase-like_Enzymes"/>
</dbReference>
<dbReference type="PANTHER" id="PTHR23020">
    <property type="entry name" value="UNCHARACTERIZED NUCLEAR HORMONE RECEPTOR-RELATED"/>
    <property type="match status" value="1"/>
</dbReference>
<name>A0A2C9C3A8_CAEEL</name>
<gene>
    <name evidence="1" type="ORF">CELE_E02C12.19</name>
    <name evidence="1 3" type="ORF">E02C12.19</name>
</gene>
<dbReference type="AGR" id="WB:WBGene00271797"/>
<dbReference type="AlphaFoldDB" id="A0A2C9C3A8"/>
<accession>A0A2C9C3A8</accession>
<dbReference type="Proteomes" id="UP000001940">
    <property type="component" value="Chromosome V"/>
</dbReference>
<organism evidence="1 2">
    <name type="scientific">Caenorhabditis elegans</name>
    <dbReference type="NCBI Taxonomy" id="6239"/>
    <lineage>
        <taxon>Eukaryota</taxon>
        <taxon>Metazoa</taxon>
        <taxon>Ecdysozoa</taxon>
        <taxon>Nematoda</taxon>
        <taxon>Chromadorea</taxon>
        <taxon>Rhabditida</taxon>
        <taxon>Rhabditina</taxon>
        <taxon>Rhabditomorpha</taxon>
        <taxon>Rhabditoidea</taxon>
        <taxon>Rhabditidae</taxon>
        <taxon>Peloderinae</taxon>
        <taxon>Caenorhabditis</taxon>
    </lineage>
</organism>
<dbReference type="WormBase" id="E02C12.19">
    <property type="protein sequence ID" value="CE52380"/>
    <property type="gene ID" value="WBGene00271797"/>
</dbReference>
<dbReference type="EMBL" id="BX284605">
    <property type="protein sequence ID" value="SOF58834.1"/>
    <property type="molecule type" value="Genomic_DNA"/>
</dbReference>
<dbReference type="OrthoDB" id="5786316at2759"/>
<dbReference type="GO" id="GO:0016301">
    <property type="term" value="F:kinase activity"/>
    <property type="evidence" value="ECO:0007669"/>
    <property type="project" value="UniProtKB-KW"/>
</dbReference>
<reference evidence="1 2" key="1">
    <citation type="journal article" date="1998" name="Science">
        <title>Genome sequence of the nematode C. elegans: a platform for investigating biology.</title>
        <authorList>
            <consortium name="The C. elegans sequencing consortium"/>
            <person name="Sulson J.E."/>
            <person name="Waterston R."/>
        </authorList>
    </citation>
    <scope>NUCLEOTIDE SEQUENCE [LARGE SCALE GENOMIC DNA]</scope>
    <source>
        <strain evidence="1 2">Bristol N2</strain>
    </source>
</reference>
<dbReference type="InterPro" id="IPR012877">
    <property type="entry name" value="Dhs-27"/>
</dbReference>
<evidence type="ECO:0000313" key="2">
    <source>
        <dbReference type="Proteomes" id="UP000001940"/>
    </source>
</evidence>
<evidence type="ECO:0000313" key="3">
    <source>
        <dbReference type="WormBase" id="E02C12.19"/>
    </source>
</evidence>
<evidence type="ECO:0000313" key="1">
    <source>
        <dbReference type="EMBL" id="SOF58834.1"/>
    </source>
</evidence>
<dbReference type="FunCoup" id="A0A2C9C3A8">
    <property type="interactions" value="126"/>
</dbReference>
<protein>
    <submittedName>
        <fullName evidence="1">Protein kinase domain-containing protein</fullName>
    </submittedName>
</protein>
<proteinExistence type="predicted"/>
<dbReference type="PANTHER" id="PTHR23020:SF7">
    <property type="entry name" value="CHK DOMAIN-CONTAINING PROTEIN-RELATED"/>
    <property type="match status" value="1"/>
</dbReference>
<keyword evidence="1" id="KW-0808">Transferase</keyword>
<sequence>MALYEFSDGILKTHVTRENVEETLQKTFNTEAKFGDNKNAINISNMKGYMPINALIEVDWVNKEEDRQLPSRFAVKISTQVPLLELSKIIKFSGENGFGEDKLKRLGKTTREFHNREVDSYKLLMRYNHPNIPYTKVYGFKKFDDDNDLKGFLIVDYVENGHVICTSAAEEKLHFKGETTLRWQV</sequence>
<dbReference type="InParanoid" id="A0A2C9C3A8"/>
<keyword evidence="2" id="KW-1185">Reference proteome</keyword>
<dbReference type="Pfam" id="PF07914">
    <property type="entry name" value="DUF1679"/>
    <property type="match status" value="1"/>
</dbReference>